<keyword evidence="5" id="KW-1185">Reference proteome</keyword>
<comment type="subcellular location">
    <subcellularLocation>
        <location evidence="1">Periplasm</location>
    </subcellularLocation>
</comment>
<accession>A0ABY5T5C1</accession>
<dbReference type="RefSeq" id="WP_265560170.1">
    <property type="nucleotide sequence ID" value="NZ_CP092471.1"/>
</dbReference>
<dbReference type="PROSITE" id="PS51257">
    <property type="entry name" value="PROKAR_LIPOPROTEIN"/>
    <property type="match status" value="1"/>
</dbReference>
<feature type="domain" description="Solute-binding protein family 5" evidence="3">
    <location>
        <begin position="67"/>
        <end position="412"/>
    </location>
</feature>
<dbReference type="SUPFAM" id="SSF53850">
    <property type="entry name" value="Periplasmic binding protein-like II"/>
    <property type="match status" value="1"/>
</dbReference>
<dbReference type="InterPro" id="IPR039424">
    <property type="entry name" value="SBP_5"/>
</dbReference>
<dbReference type="InterPro" id="IPR000914">
    <property type="entry name" value="SBP_5_dom"/>
</dbReference>
<protein>
    <submittedName>
        <fullName evidence="4">ABC transporter substrate-binding protein</fullName>
    </submittedName>
</protein>
<evidence type="ECO:0000256" key="1">
    <source>
        <dbReference type="ARBA" id="ARBA00004418"/>
    </source>
</evidence>
<organism evidence="4 5">
    <name type="scientific">Qipengyuania spongiae</name>
    <dbReference type="NCBI Taxonomy" id="2909673"/>
    <lineage>
        <taxon>Bacteria</taxon>
        <taxon>Pseudomonadati</taxon>
        <taxon>Pseudomonadota</taxon>
        <taxon>Alphaproteobacteria</taxon>
        <taxon>Sphingomonadales</taxon>
        <taxon>Erythrobacteraceae</taxon>
        <taxon>Qipengyuania</taxon>
    </lineage>
</organism>
<evidence type="ECO:0000313" key="5">
    <source>
        <dbReference type="Proteomes" id="UP001065265"/>
    </source>
</evidence>
<dbReference type="Gene3D" id="3.90.76.10">
    <property type="entry name" value="Dipeptide-binding Protein, Domain 1"/>
    <property type="match status" value="1"/>
</dbReference>
<reference evidence="4" key="1">
    <citation type="submission" date="2022-02" db="EMBL/GenBank/DDBJ databases">
        <title>Qipengyuania spongiae sp. nov., isolated from marine sponge.</title>
        <authorList>
            <person name="Li Z."/>
            <person name="Zhang M."/>
        </authorList>
    </citation>
    <scope>NUCLEOTIDE SEQUENCE</scope>
    <source>
        <strain evidence="4">PHS-Z21</strain>
    </source>
</reference>
<dbReference type="Proteomes" id="UP001065265">
    <property type="component" value="Chromosome"/>
</dbReference>
<proteinExistence type="inferred from homology"/>
<comment type="similarity">
    <text evidence="2">Belongs to the bacterial solute-binding protein 5 family.</text>
</comment>
<evidence type="ECO:0000313" key="4">
    <source>
        <dbReference type="EMBL" id="UVI40144.1"/>
    </source>
</evidence>
<dbReference type="Gene3D" id="3.40.190.10">
    <property type="entry name" value="Periplasmic binding protein-like II"/>
    <property type="match status" value="1"/>
</dbReference>
<name>A0ABY5T5C1_9SPHN</name>
<evidence type="ECO:0000256" key="2">
    <source>
        <dbReference type="ARBA" id="ARBA00005695"/>
    </source>
</evidence>
<evidence type="ECO:0000259" key="3">
    <source>
        <dbReference type="Pfam" id="PF00496"/>
    </source>
</evidence>
<dbReference type="Gene3D" id="3.10.105.10">
    <property type="entry name" value="Dipeptide-binding Protein, Domain 3"/>
    <property type="match status" value="1"/>
</dbReference>
<dbReference type="Pfam" id="PF00496">
    <property type="entry name" value="SBP_bac_5"/>
    <property type="match status" value="1"/>
</dbReference>
<sequence>MRRIIVLLLLPILLLGCGDRRSGDVVDIAIIGDPAELGASGLRLGPVGQHVRTARAQGLVRLDETGQVVPAIAERWIVTDDGTSYIFRIREFDLPGGERLTARAVRNSLRDTIERLRGTSMGLDFGKLRDIRAMAGRVVEIRLKSPMPELLQLLAQPEMGLAVGEAPIGPMIAVPEDGAVRLAAMSPEARGLPRQPGWEEMVRTVRLSAVSAQAAVRGFADGRYDVVLGGTLSDFALAEAGPLSRGTIRLNSTIGLFGLDIRGQNGFLATPENREMLSMALDRTALIQPFNIAGWNAATTIVPDAISSNGQAGDDRWAGQTIEQRRERARAAVTAWARENGELVLRIALPDGPGSDILLRGLAAQWGEIGVRLVRITGDGVRSAGSDAAVDLVLRERVARFGGALWFLNQFNCTVTRGVCSEDVDFLVDLANNAPDPAESESYMAEAETALEALYPFIPIGAPIRWSMVRADVEGFAENPWALHPLFPLSRAPI</sequence>
<dbReference type="EMBL" id="CP092471">
    <property type="protein sequence ID" value="UVI40144.1"/>
    <property type="molecule type" value="Genomic_DNA"/>
</dbReference>
<dbReference type="PANTHER" id="PTHR30290">
    <property type="entry name" value="PERIPLASMIC BINDING COMPONENT OF ABC TRANSPORTER"/>
    <property type="match status" value="1"/>
</dbReference>
<gene>
    <name evidence="4" type="ORF">L1F33_04110</name>
</gene>